<dbReference type="CDD" id="cd05387">
    <property type="entry name" value="BY-kinase"/>
    <property type="match status" value="1"/>
</dbReference>
<evidence type="ECO:0000313" key="8">
    <source>
        <dbReference type="Proteomes" id="UP000050514"/>
    </source>
</evidence>
<dbReference type="OrthoDB" id="9794577at2"/>
<feature type="region of interest" description="Disordered" evidence="4">
    <location>
        <begin position="515"/>
        <end position="534"/>
    </location>
</feature>
<keyword evidence="5" id="KW-1133">Transmembrane helix</keyword>
<dbReference type="SUPFAM" id="SSF52540">
    <property type="entry name" value="P-loop containing nucleoside triphosphate hydrolases"/>
    <property type="match status" value="1"/>
</dbReference>
<keyword evidence="1" id="KW-0547">Nucleotide-binding</keyword>
<gene>
    <name evidence="7" type="ORF">AC812_02015</name>
</gene>
<dbReference type="InterPro" id="IPR050445">
    <property type="entry name" value="Bact_polysacc_biosynth/exp"/>
</dbReference>
<evidence type="ECO:0000256" key="3">
    <source>
        <dbReference type="SAM" id="Coils"/>
    </source>
</evidence>
<dbReference type="PANTHER" id="PTHR32309">
    <property type="entry name" value="TYROSINE-PROTEIN KINASE"/>
    <property type="match status" value="1"/>
</dbReference>
<evidence type="ECO:0000256" key="4">
    <source>
        <dbReference type="SAM" id="MobiDB-lite"/>
    </source>
</evidence>
<reference evidence="7 8" key="1">
    <citation type="submission" date="2015-07" db="EMBL/GenBank/DDBJ databases">
        <title>Draft genome of Bellilinea caldifistulae DSM 17877.</title>
        <authorList>
            <person name="Hemp J."/>
            <person name="Ward L.M."/>
            <person name="Pace L.A."/>
            <person name="Fischer W.W."/>
        </authorList>
    </citation>
    <scope>NUCLEOTIDE SEQUENCE [LARGE SCALE GENOMIC DNA]</scope>
    <source>
        <strain evidence="7 8">GOMI-1</strain>
    </source>
</reference>
<dbReference type="NCBIfam" id="TIGR01007">
    <property type="entry name" value="eps_fam"/>
    <property type="match status" value="1"/>
</dbReference>
<dbReference type="InterPro" id="IPR027417">
    <property type="entry name" value="P-loop_NTPase"/>
</dbReference>
<evidence type="ECO:0000256" key="1">
    <source>
        <dbReference type="ARBA" id="ARBA00022741"/>
    </source>
</evidence>
<sequence>MDLKPYYAPLLKWWWMILAASLIAAAASFIITLGQPAMYQSRTTLIIGQSLTNPNPNTSQFFLEQQLASIYADMATREPVRKAVMESLNLTWIPPYTARALPDTQLIEITVTDSDPVRAQAVASEIAKQLIKRGPSGMQDNDLERQSFIEQQLTTLEKNISDTTAEIEKLKIELGSLNSASLITETQQKINALENKLSSLQENYGRLLSSSSRGALNTLSVIEPAEIPSRPIGPNRLITVLTSALIGFALAAASAYIIEWIDQAIHSSEEVDRIIQKPQLGEIPRFPKDVETLSYVNEEPFSPITDSFRSLRTNLEFLGLGNTIKTLLISSPGDSEGKTTIAINLALSLAKAKKRVIIIDADFYKSELDEKFELKNKKGLGDLLLDGKIGKECLIPLFKNQVFLLPSGTTPPNPSEQLGSQEMLRTLEMLKEIADVIIIDGPPFIISDSLVLSARVDGVLAVISLGKSRRDVLKKIKDQLNRANANILGYIINGVSPKSASYYSHYYYAGVKKESSNGKTMESKEVKGNSVKNP</sequence>
<dbReference type="EMBL" id="LGHJ01000007">
    <property type="protein sequence ID" value="KPL78016.1"/>
    <property type="molecule type" value="Genomic_DNA"/>
</dbReference>
<dbReference type="PANTHER" id="PTHR32309:SF13">
    <property type="entry name" value="FERRIC ENTEROBACTIN TRANSPORT PROTEIN FEPE"/>
    <property type="match status" value="1"/>
</dbReference>
<organism evidence="7 8">
    <name type="scientific">Bellilinea caldifistulae</name>
    <dbReference type="NCBI Taxonomy" id="360411"/>
    <lineage>
        <taxon>Bacteria</taxon>
        <taxon>Bacillati</taxon>
        <taxon>Chloroflexota</taxon>
        <taxon>Anaerolineae</taxon>
        <taxon>Anaerolineales</taxon>
        <taxon>Anaerolineaceae</taxon>
        <taxon>Bellilinea</taxon>
    </lineage>
</organism>
<dbReference type="InterPro" id="IPR005702">
    <property type="entry name" value="Wzc-like_C"/>
</dbReference>
<dbReference type="RefSeq" id="WP_062158757.1">
    <property type="nucleotide sequence ID" value="NZ_DF967971.1"/>
</dbReference>
<comment type="caution">
    <text evidence="7">The sequence shown here is derived from an EMBL/GenBank/DDBJ whole genome shotgun (WGS) entry which is preliminary data.</text>
</comment>
<evidence type="ECO:0000313" key="7">
    <source>
        <dbReference type="EMBL" id="KPL78016.1"/>
    </source>
</evidence>
<protein>
    <recommendedName>
        <fullName evidence="6">CobQ/CobB/MinD/ParA nucleotide binding domain-containing protein</fullName>
    </recommendedName>
</protein>
<evidence type="ECO:0000256" key="5">
    <source>
        <dbReference type="SAM" id="Phobius"/>
    </source>
</evidence>
<name>A0A0P6XRZ5_9CHLR</name>
<dbReference type="InterPro" id="IPR002586">
    <property type="entry name" value="CobQ/CobB/MinD/ParA_Nub-bd_dom"/>
</dbReference>
<proteinExistence type="predicted"/>
<dbReference type="Pfam" id="PF01656">
    <property type="entry name" value="CbiA"/>
    <property type="match status" value="1"/>
</dbReference>
<dbReference type="GO" id="GO:0005524">
    <property type="term" value="F:ATP binding"/>
    <property type="evidence" value="ECO:0007669"/>
    <property type="project" value="UniProtKB-KW"/>
</dbReference>
<feature type="domain" description="CobQ/CobB/MinD/ParA nucleotide binding" evidence="6">
    <location>
        <begin position="334"/>
        <end position="500"/>
    </location>
</feature>
<feature type="compositionally biased region" description="Basic and acidic residues" evidence="4">
    <location>
        <begin position="515"/>
        <end position="527"/>
    </location>
</feature>
<feature type="transmembrane region" description="Helical" evidence="5">
    <location>
        <begin position="13"/>
        <end position="33"/>
    </location>
</feature>
<accession>A0A0P6XRZ5</accession>
<keyword evidence="5" id="KW-0812">Transmembrane</keyword>
<keyword evidence="5" id="KW-0472">Membrane</keyword>
<dbReference type="AlphaFoldDB" id="A0A0P6XRZ5"/>
<dbReference type="GO" id="GO:0005886">
    <property type="term" value="C:plasma membrane"/>
    <property type="evidence" value="ECO:0007669"/>
    <property type="project" value="TreeGrafter"/>
</dbReference>
<feature type="coiled-coil region" evidence="3">
    <location>
        <begin position="153"/>
        <end position="210"/>
    </location>
</feature>
<keyword evidence="8" id="KW-1185">Reference proteome</keyword>
<keyword evidence="3" id="KW-0175">Coiled coil</keyword>
<dbReference type="Gene3D" id="3.40.50.300">
    <property type="entry name" value="P-loop containing nucleotide triphosphate hydrolases"/>
    <property type="match status" value="1"/>
</dbReference>
<evidence type="ECO:0000259" key="6">
    <source>
        <dbReference type="Pfam" id="PF01656"/>
    </source>
</evidence>
<keyword evidence="2" id="KW-0067">ATP-binding</keyword>
<dbReference type="GO" id="GO:0004713">
    <property type="term" value="F:protein tyrosine kinase activity"/>
    <property type="evidence" value="ECO:0007669"/>
    <property type="project" value="TreeGrafter"/>
</dbReference>
<evidence type="ECO:0000256" key="2">
    <source>
        <dbReference type="ARBA" id="ARBA00022840"/>
    </source>
</evidence>
<dbReference type="STRING" id="360411.AC812_02015"/>
<dbReference type="Proteomes" id="UP000050514">
    <property type="component" value="Unassembled WGS sequence"/>
</dbReference>